<organism evidence="2 3">
    <name type="scientific">Brevundimonas intermedia</name>
    <dbReference type="NCBI Taxonomy" id="74315"/>
    <lineage>
        <taxon>Bacteria</taxon>
        <taxon>Pseudomonadati</taxon>
        <taxon>Pseudomonadota</taxon>
        <taxon>Alphaproteobacteria</taxon>
        <taxon>Caulobacterales</taxon>
        <taxon>Caulobacteraceae</taxon>
        <taxon>Brevundimonas</taxon>
    </lineage>
</organism>
<proteinExistence type="predicted"/>
<comment type="caution">
    <text evidence="2">The sequence shown here is derived from an EMBL/GenBank/DDBJ whole genome shotgun (WGS) entry which is preliminary data.</text>
</comment>
<evidence type="ECO:0000313" key="3">
    <source>
        <dbReference type="Proteomes" id="UP001143509"/>
    </source>
</evidence>
<reference evidence="2" key="1">
    <citation type="journal article" date="2014" name="Int. J. Syst. Evol. Microbiol.">
        <title>Complete genome of a new Firmicutes species belonging to the dominant human colonic microbiota ('Ruminococcus bicirculans') reveals two chromosomes and a selective capacity to utilize plant glucans.</title>
        <authorList>
            <consortium name="NISC Comparative Sequencing Program"/>
            <person name="Wegmann U."/>
            <person name="Louis P."/>
            <person name="Goesmann A."/>
            <person name="Henrissat B."/>
            <person name="Duncan S.H."/>
            <person name="Flint H.J."/>
        </authorList>
    </citation>
    <scope>NUCLEOTIDE SEQUENCE</scope>
    <source>
        <strain evidence="2">VKM B-1499</strain>
    </source>
</reference>
<evidence type="ECO:0000256" key="1">
    <source>
        <dbReference type="SAM" id="Phobius"/>
    </source>
</evidence>
<keyword evidence="1" id="KW-0472">Membrane</keyword>
<protein>
    <submittedName>
        <fullName evidence="2">Uncharacterized protein</fullName>
    </submittedName>
</protein>
<evidence type="ECO:0000313" key="2">
    <source>
        <dbReference type="EMBL" id="GLK49504.1"/>
    </source>
</evidence>
<reference evidence="2" key="2">
    <citation type="submission" date="2023-01" db="EMBL/GenBank/DDBJ databases">
        <authorList>
            <person name="Sun Q."/>
            <person name="Evtushenko L."/>
        </authorList>
    </citation>
    <scope>NUCLEOTIDE SEQUENCE</scope>
    <source>
        <strain evidence="2">VKM B-1499</strain>
    </source>
</reference>
<sequence>MRFSLDIETSKPCGDKFRLAFGVTIPLVLVVLIGSLMGLI</sequence>
<dbReference type="Proteomes" id="UP001143509">
    <property type="component" value="Unassembled WGS sequence"/>
</dbReference>
<name>A0ABQ5T9M1_9CAUL</name>
<keyword evidence="1" id="KW-1133">Transmembrane helix</keyword>
<accession>A0ABQ5T9M1</accession>
<dbReference type="EMBL" id="BSFD01000009">
    <property type="protein sequence ID" value="GLK49504.1"/>
    <property type="molecule type" value="Genomic_DNA"/>
</dbReference>
<keyword evidence="1" id="KW-0812">Transmembrane</keyword>
<keyword evidence="3" id="KW-1185">Reference proteome</keyword>
<dbReference type="RefSeq" id="WP_271165699.1">
    <property type="nucleotide sequence ID" value="NZ_BSFD01000009.1"/>
</dbReference>
<gene>
    <name evidence="2" type="ORF">GCM10017620_24770</name>
</gene>
<feature type="transmembrane region" description="Helical" evidence="1">
    <location>
        <begin position="20"/>
        <end position="39"/>
    </location>
</feature>